<gene>
    <name evidence="3" type="ORF">WA026_016001</name>
</gene>
<evidence type="ECO:0000313" key="3">
    <source>
        <dbReference type="EMBL" id="KAK9876970.1"/>
    </source>
</evidence>
<dbReference type="InterPro" id="IPR026848">
    <property type="entry name" value="Fancl"/>
</dbReference>
<dbReference type="PANTHER" id="PTHR13206">
    <property type="entry name" value="UBIQUITIN LIGASE PROTEIN PHF9 FANCONI ANEMIA GROUP L PROTEIN"/>
    <property type="match status" value="1"/>
</dbReference>
<dbReference type="InterPro" id="IPR026850">
    <property type="entry name" value="FANCL_C"/>
</dbReference>
<dbReference type="Pfam" id="PF18891">
    <property type="entry name" value="FANCL_d3"/>
    <property type="match status" value="1"/>
</dbReference>
<protein>
    <recommendedName>
        <fullName evidence="5">E3 ubiquitin-protein ligase FANCL</fullName>
    </recommendedName>
</protein>
<comment type="caution">
    <text evidence="3">The sequence shown here is derived from an EMBL/GenBank/DDBJ whole genome shotgun (WGS) entry which is preliminary data.</text>
</comment>
<name>A0AAW1U3B6_9CUCU</name>
<dbReference type="PANTHER" id="PTHR13206:SF0">
    <property type="entry name" value="E3 UBIQUITIN-PROTEIN LIGASE FANCL"/>
    <property type="match status" value="1"/>
</dbReference>
<sequence>MEINFIELLSKHPTFKWMKNGESIIYSGTIIVNADRYKITVKETSTNGNKKFELLDNDNVLTKFNDHLQKLKGRKVKNVTTFIDGVAQTIEENSNFPKNYCGMYITILQEYEEFTKFFIDLKSCSLSSDLTSIKASSCDAKGREHSVEIGIDFKEVKDIFYFKNYDLPEDKKKSLSMKSSSLIEFYNSYLGYIEGLQIYFDLLEMLDEFCKVIDPSDQSRRNNFRRIWLGDNVCVTITLDPFNVNTCPNFAFFGPDRLVNDFRNTLNDNLKQWDNNEDVFHGILNMLGLEKFPGKQTHSLSPSHNIELLKEDGDCSICFCSNLNNKLPEIVCNNKCCENFYHKDCLYEWLLSINSKKIFNEVQGPCPNCEKLISCPIPE</sequence>
<dbReference type="Proteomes" id="UP001431783">
    <property type="component" value="Unassembled WGS sequence"/>
</dbReference>
<feature type="domain" description="FANCL C-terminal" evidence="1">
    <location>
        <begin position="314"/>
        <end position="374"/>
    </location>
</feature>
<dbReference type="InterPro" id="IPR043003">
    <property type="entry name" value="FANCL_d3_sf"/>
</dbReference>
<dbReference type="InterPro" id="IPR044037">
    <property type="entry name" value="FANCL_d3"/>
</dbReference>
<dbReference type="GO" id="GO:0006513">
    <property type="term" value="P:protein monoubiquitination"/>
    <property type="evidence" value="ECO:0007669"/>
    <property type="project" value="TreeGrafter"/>
</dbReference>
<dbReference type="SMART" id="SM01197">
    <property type="entry name" value="FANCL_C"/>
    <property type="match status" value="1"/>
</dbReference>
<organism evidence="3 4">
    <name type="scientific">Henosepilachna vigintioctopunctata</name>
    <dbReference type="NCBI Taxonomy" id="420089"/>
    <lineage>
        <taxon>Eukaryota</taxon>
        <taxon>Metazoa</taxon>
        <taxon>Ecdysozoa</taxon>
        <taxon>Arthropoda</taxon>
        <taxon>Hexapoda</taxon>
        <taxon>Insecta</taxon>
        <taxon>Pterygota</taxon>
        <taxon>Neoptera</taxon>
        <taxon>Endopterygota</taxon>
        <taxon>Coleoptera</taxon>
        <taxon>Polyphaga</taxon>
        <taxon>Cucujiformia</taxon>
        <taxon>Coccinelloidea</taxon>
        <taxon>Coccinellidae</taxon>
        <taxon>Epilachninae</taxon>
        <taxon>Epilachnini</taxon>
        <taxon>Henosepilachna</taxon>
    </lineage>
</organism>
<evidence type="ECO:0000259" key="1">
    <source>
        <dbReference type="Pfam" id="PF11793"/>
    </source>
</evidence>
<dbReference type="Gene3D" id="3.10.110.20">
    <property type="entry name" value="RWD domain-like"/>
    <property type="match status" value="1"/>
</dbReference>
<feature type="domain" description="FANCL UBC-like" evidence="2">
    <location>
        <begin position="199"/>
        <end position="293"/>
    </location>
</feature>
<dbReference type="GO" id="GO:0043240">
    <property type="term" value="C:Fanconi anaemia nuclear complex"/>
    <property type="evidence" value="ECO:0007669"/>
    <property type="project" value="InterPro"/>
</dbReference>
<reference evidence="3 4" key="1">
    <citation type="submission" date="2023-03" db="EMBL/GenBank/DDBJ databases">
        <title>Genome insight into feeding habits of ladybird beetles.</title>
        <authorList>
            <person name="Li H.-S."/>
            <person name="Huang Y.-H."/>
            <person name="Pang H."/>
        </authorList>
    </citation>
    <scope>NUCLEOTIDE SEQUENCE [LARGE SCALE GENOMIC DNA]</scope>
    <source>
        <strain evidence="3">SYSU_2023b</strain>
        <tissue evidence="3">Whole body</tissue>
    </source>
</reference>
<keyword evidence="4" id="KW-1185">Reference proteome</keyword>
<dbReference type="GO" id="GO:0036297">
    <property type="term" value="P:interstrand cross-link repair"/>
    <property type="evidence" value="ECO:0007669"/>
    <property type="project" value="InterPro"/>
</dbReference>
<dbReference type="EMBL" id="JARQZJ010000039">
    <property type="protein sequence ID" value="KAK9876970.1"/>
    <property type="molecule type" value="Genomic_DNA"/>
</dbReference>
<dbReference type="AlphaFoldDB" id="A0AAW1U3B6"/>
<dbReference type="GO" id="GO:0061630">
    <property type="term" value="F:ubiquitin protein ligase activity"/>
    <property type="evidence" value="ECO:0007669"/>
    <property type="project" value="TreeGrafter"/>
</dbReference>
<accession>A0AAW1U3B6</accession>
<dbReference type="SUPFAM" id="SSF57850">
    <property type="entry name" value="RING/U-box"/>
    <property type="match status" value="1"/>
</dbReference>
<dbReference type="Pfam" id="PF11793">
    <property type="entry name" value="FANCL_C"/>
    <property type="match status" value="1"/>
</dbReference>
<evidence type="ECO:0000313" key="4">
    <source>
        <dbReference type="Proteomes" id="UP001431783"/>
    </source>
</evidence>
<dbReference type="CDD" id="cd23832">
    <property type="entry name" value="DRWD-C_FANCL"/>
    <property type="match status" value="1"/>
</dbReference>
<dbReference type="InterPro" id="IPR013083">
    <property type="entry name" value="Znf_RING/FYVE/PHD"/>
</dbReference>
<proteinExistence type="predicted"/>
<dbReference type="Gene3D" id="3.30.40.10">
    <property type="entry name" value="Zinc/RING finger domain, C3HC4 (zinc finger)"/>
    <property type="match status" value="1"/>
</dbReference>
<evidence type="ECO:0000259" key="2">
    <source>
        <dbReference type="Pfam" id="PF18891"/>
    </source>
</evidence>
<evidence type="ECO:0008006" key="5">
    <source>
        <dbReference type="Google" id="ProtNLM"/>
    </source>
</evidence>